<evidence type="ECO:0000313" key="1">
    <source>
        <dbReference type="EMBL" id="MBE6265234.1"/>
    </source>
</evidence>
<accession>A0A928GGG1</accession>
<dbReference type="Pfam" id="PF09907">
    <property type="entry name" value="HigB_toxin"/>
    <property type="match status" value="1"/>
</dbReference>
<organism evidence="1 2">
    <name type="scientific">Xylanibacter ruminicola</name>
    <name type="common">Prevotella ruminicola</name>
    <dbReference type="NCBI Taxonomy" id="839"/>
    <lineage>
        <taxon>Bacteria</taxon>
        <taxon>Pseudomonadati</taxon>
        <taxon>Bacteroidota</taxon>
        <taxon>Bacteroidia</taxon>
        <taxon>Bacteroidales</taxon>
        <taxon>Prevotellaceae</taxon>
        <taxon>Xylanibacter</taxon>
    </lineage>
</organism>
<proteinExistence type="predicted"/>
<protein>
    <submittedName>
        <fullName evidence="1">Type II toxin-antitoxin system HigB family toxin</fullName>
    </submittedName>
</protein>
<dbReference type="InterPro" id="IPR018669">
    <property type="entry name" value="Toxin_HigB"/>
</dbReference>
<dbReference type="GO" id="GO:0003723">
    <property type="term" value="F:RNA binding"/>
    <property type="evidence" value="ECO:0007669"/>
    <property type="project" value="InterPro"/>
</dbReference>
<dbReference type="EMBL" id="SUYD01000002">
    <property type="protein sequence ID" value="MBE6265234.1"/>
    <property type="molecule type" value="Genomic_DNA"/>
</dbReference>
<reference evidence="1" key="1">
    <citation type="submission" date="2019-04" db="EMBL/GenBank/DDBJ databases">
        <title>Evolution of Biomass-Degrading Anaerobic Consortia Revealed by Metagenomics.</title>
        <authorList>
            <person name="Peng X."/>
        </authorList>
    </citation>
    <scope>NUCLEOTIDE SEQUENCE</scope>
    <source>
        <strain evidence="1">SIG141</strain>
    </source>
</reference>
<dbReference type="GO" id="GO:0110001">
    <property type="term" value="C:toxin-antitoxin complex"/>
    <property type="evidence" value="ECO:0007669"/>
    <property type="project" value="InterPro"/>
</dbReference>
<name>A0A928GGG1_XYLRU</name>
<sequence>MRVISFAMIRDFIAKHADADVALRDWYKRTCNADWTCLADIKKTFNTVDYVGNNRYVFDIKGNNYRIVAIVIFINNKVYLRFVGTHEEYDRIKDIKNI</sequence>
<evidence type="ECO:0000313" key="2">
    <source>
        <dbReference type="Proteomes" id="UP000763088"/>
    </source>
</evidence>
<gene>
    <name evidence="1" type="ORF">E7102_01990</name>
</gene>
<comment type="caution">
    <text evidence="1">The sequence shown here is derived from an EMBL/GenBank/DDBJ whole genome shotgun (WGS) entry which is preliminary data.</text>
</comment>
<dbReference type="Proteomes" id="UP000763088">
    <property type="component" value="Unassembled WGS sequence"/>
</dbReference>
<dbReference type="AlphaFoldDB" id="A0A928GGG1"/>
<dbReference type="GO" id="GO:0004519">
    <property type="term" value="F:endonuclease activity"/>
    <property type="evidence" value="ECO:0007669"/>
    <property type="project" value="InterPro"/>
</dbReference>